<protein>
    <recommendedName>
        <fullName evidence="3">Modification methylase EcoRI</fullName>
    </recommendedName>
</protein>
<name>A0A395XWZ6_BIFLN</name>
<organism evidence="1 2">
    <name type="scientific">Bifidobacterium longum</name>
    <dbReference type="NCBI Taxonomy" id="216816"/>
    <lineage>
        <taxon>Bacteria</taxon>
        <taxon>Bacillati</taxon>
        <taxon>Actinomycetota</taxon>
        <taxon>Actinomycetes</taxon>
        <taxon>Bifidobacteriales</taxon>
        <taxon>Bifidobacteriaceae</taxon>
        <taxon>Bifidobacterium</taxon>
    </lineage>
</organism>
<sequence>MGTHKHHRYLTGARMAKADEFYTTYDAIDRELSHYRHDLAGRHVICDCNDRPGMSMFVSWVLDHMNEYGIASLTCTSFEADHDTLFDDGTPAMQWHVDNDGREGRYSIADLAARPLDGDGSFDSPECERLLDRPGAIVVTNPPFSKAIRFMRMLRRHPDTDFLIVANLNLATANDVFPMVKGGRCLVGLSIHSGSMFFRLPDDRPKTGSMIRPDGTVGVNSVRWLTSLAAARADKTQPPTGHTYRGHEDEYPEYDAYDAINVDSMRMMPDDHDGPMGVPLNFLERWAPGNGFMLLGKLDDPTVNGRRLYKRLLVRRTRDA</sequence>
<accession>A0A395XWZ6</accession>
<dbReference type="RefSeq" id="WP_117773368.1">
    <property type="nucleotide sequence ID" value="NZ_QSAM01000013.1"/>
</dbReference>
<dbReference type="EMBL" id="QSAR01000016">
    <property type="protein sequence ID" value="RGW63178.1"/>
    <property type="molecule type" value="Genomic_DNA"/>
</dbReference>
<gene>
    <name evidence="1" type="ORF">DWV59_10575</name>
</gene>
<evidence type="ECO:0000313" key="2">
    <source>
        <dbReference type="Proteomes" id="UP000265775"/>
    </source>
</evidence>
<dbReference type="AlphaFoldDB" id="A0A395XWZ6"/>
<dbReference type="Proteomes" id="UP000265775">
    <property type="component" value="Unassembled WGS sequence"/>
</dbReference>
<dbReference type="InterPro" id="IPR025247">
    <property type="entry name" value="EcoRI-like_methylase"/>
</dbReference>
<evidence type="ECO:0000313" key="1">
    <source>
        <dbReference type="EMBL" id="RGW63178.1"/>
    </source>
</evidence>
<dbReference type="Pfam" id="PF13651">
    <property type="entry name" value="EcoRI_methylase"/>
    <property type="match status" value="1"/>
</dbReference>
<proteinExistence type="predicted"/>
<evidence type="ECO:0008006" key="3">
    <source>
        <dbReference type="Google" id="ProtNLM"/>
    </source>
</evidence>
<reference evidence="1 2" key="1">
    <citation type="submission" date="2018-08" db="EMBL/GenBank/DDBJ databases">
        <title>A genome reference for cultivated species of the human gut microbiota.</title>
        <authorList>
            <person name="Zou Y."/>
            <person name="Xue W."/>
            <person name="Luo G."/>
        </authorList>
    </citation>
    <scope>NUCLEOTIDE SEQUENCE [LARGE SCALE GENOMIC DNA]</scope>
    <source>
        <strain evidence="1 2">AF11-12</strain>
    </source>
</reference>
<comment type="caution">
    <text evidence="1">The sequence shown here is derived from an EMBL/GenBank/DDBJ whole genome shotgun (WGS) entry which is preliminary data.</text>
</comment>